<organism evidence="2 3">
    <name type="scientific">Hydnum rufescens UP504</name>
    <dbReference type="NCBI Taxonomy" id="1448309"/>
    <lineage>
        <taxon>Eukaryota</taxon>
        <taxon>Fungi</taxon>
        <taxon>Dikarya</taxon>
        <taxon>Basidiomycota</taxon>
        <taxon>Agaricomycotina</taxon>
        <taxon>Agaricomycetes</taxon>
        <taxon>Cantharellales</taxon>
        <taxon>Hydnaceae</taxon>
        <taxon>Hydnum</taxon>
    </lineage>
</organism>
<sequence>MGDSGALSSKSLDEPELKDIVALFHCTFHPTKGNIIDWSANVLPDLDLNGVEFSCLPSGLHLMEEDVIHFTRQGYQGVCIFRRRKTSDEGMRGARLGALGLLVAKSPRPRPWRHLKNIRRLSNQLDDDYDDRECLRLYFEECQVALTPSPTPWEGWASELSKNPYHPILRLPQLLRLLGPSAMTFIKHVLGRKRVMIWTHPAAELSCLLAIVGVEICFGQDDFIPTSAPTVLGMVGLSDMERLKEETARGNGWIACTTDRLFMEKPSIYDLIIDLSTPSDLVTRPFFYISRPRVSLASRNNHVLRAVRFSFSDLRISSELDRILTAQPSDEYKIIPDLYESCCLTLAWLGLRGCSFLGKGGIRMEGDDDLSSRVSVIHSTEPAPELEMNQSRSLGDPNSDEPTHRAAVDVALALLSVIHRHVNFLNGRLSDLIDEKSPLVDCQLVIYPRDISSFDLSPLSNLDSDFLRDFARAKIQDEGVDVTLRRSWKDILSMWFSWP</sequence>
<dbReference type="PANTHER" id="PTHR28153:SF1">
    <property type="entry name" value="DUF4484 DOMAIN-CONTAINING PROTEIN"/>
    <property type="match status" value="1"/>
</dbReference>
<protein>
    <recommendedName>
        <fullName evidence="4">Protein LCHN</fullName>
    </recommendedName>
</protein>
<dbReference type="Proteomes" id="UP000886523">
    <property type="component" value="Unassembled WGS sequence"/>
</dbReference>
<dbReference type="AlphaFoldDB" id="A0A9P6ARZ2"/>
<evidence type="ECO:0000313" key="2">
    <source>
        <dbReference type="EMBL" id="KAF9510868.1"/>
    </source>
</evidence>
<gene>
    <name evidence="2" type="ORF">BS47DRAFT_1347343</name>
</gene>
<evidence type="ECO:0000313" key="3">
    <source>
        <dbReference type="Proteomes" id="UP000886523"/>
    </source>
</evidence>
<feature type="region of interest" description="Disordered" evidence="1">
    <location>
        <begin position="381"/>
        <end position="402"/>
    </location>
</feature>
<dbReference type="EMBL" id="MU129008">
    <property type="protein sequence ID" value="KAF9510868.1"/>
    <property type="molecule type" value="Genomic_DNA"/>
</dbReference>
<dbReference type="GO" id="GO:0005811">
    <property type="term" value="C:lipid droplet"/>
    <property type="evidence" value="ECO:0007669"/>
    <property type="project" value="TreeGrafter"/>
</dbReference>
<proteinExistence type="predicted"/>
<evidence type="ECO:0008006" key="4">
    <source>
        <dbReference type="Google" id="ProtNLM"/>
    </source>
</evidence>
<accession>A0A9P6ARZ2</accession>
<dbReference type="InterPro" id="IPR018626">
    <property type="entry name" value="LCHN/Anr2"/>
</dbReference>
<keyword evidence="3" id="KW-1185">Reference proteome</keyword>
<dbReference type="OrthoDB" id="2152680at2759"/>
<name>A0A9P6ARZ2_9AGAM</name>
<comment type="caution">
    <text evidence="2">The sequence shown here is derived from an EMBL/GenBank/DDBJ whole genome shotgun (WGS) entry which is preliminary data.</text>
</comment>
<evidence type="ECO:0000256" key="1">
    <source>
        <dbReference type="SAM" id="MobiDB-lite"/>
    </source>
</evidence>
<dbReference type="Pfam" id="PF09804">
    <property type="entry name" value="DENND11"/>
    <property type="match status" value="1"/>
</dbReference>
<dbReference type="InterPro" id="IPR053056">
    <property type="entry name" value="Lipid_Metab_Assoc_Protein"/>
</dbReference>
<dbReference type="PANTHER" id="PTHR28153">
    <property type="entry name" value="PROTEIN, PUTATIVE-RELATED"/>
    <property type="match status" value="1"/>
</dbReference>
<reference evidence="2" key="1">
    <citation type="journal article" date="2020" name="Nat. Commun.">
        <title>Large-scale genome sequencing of mycorrhizal fungi provides insights into the early evolution of symbiotic traits.</title>
        <authorList>
            <person name="Miyauchi S."/>
            <person name="Kiss E."/>
            <person name="Kuo A."/>
            <person name="Drula E."/>
            <person name="Kohler A."/>
            <person name="Sanchez-Garcia M."/>
            <person name="Morin E."/>
            <person name="Andreopoulos B."/>
            <person name="Barry K.W."/>
            <person name="Bonito G."/>
            <person name="Buee M."/>
            <person name="Carver A."/>
            <person name="Chen C."/>
            <person name="Cichocki N."/>
            <person name="Clum A."/>
            <person name="Culley D."/>
            <person name="Crous P.W."/>
            <person name="Fauchery L."/>
            <person name="Girlanda M."/>
            <person name="Hayes R.D."/>
            <person name="Keri Z."/>
            <person name="LaButti K."/>
            <person name="Lipzen A."/>
            <person name="Lombard V."/>
            <person name="Magnuson J."/>
            <person name="Maillard F."/>
            <person name="Murat C."/>
            <person name="Nolan M."/>
            <person name="Ohm R.A."/>
            <person name="Pangilinan J."/>
            <person name="Pereira M.F."/>
            <person name="Perotto S."/>
            <person name="Peter M."/>
            <person name="Pfister S."/>
            <person name="Riley R."/>
            <person name="Sitrit Y."/>
            <person name="Stielow J.B."/>
            <person name="Szollosi G."/>
            <person name="Zifcakova L."/>
            <person name="Stursova M."/>
            <person name="Spatafora J.W."/>
            <person name="Tedersoo L."/>
            <person name="Vaario L.M."/>
            <person name="Yamada A."/>
            <person name="Yan M."/>
            <person name="Wang P."/>
            <person name="Xu J."/>
            <person name="Bruns T."/>
            <person name="Baldrian P."/>
            <person name="Vilgalys R."/>
            <person name="Dunand C."/>
            <person name="Henrissat B."/>
            <person name="Grigoriev I.V."/>
            <person name="Hibbett D."/>
            <person name="Nagy L.G."/>
            <person name="Martin F.M."/>
        </authorList>
    </citation>
    <scope>NUCLEOTIDE SEQUENCE</scope>
    <source>
        <strain evidence="2">UP504</strain>
    </source>
</reference>